<evidence type="ECO:0000256" key="3">
    <source>
        <dbReference type="ARBA" id="ARBA00022475"/>
    </source>
</evidence>
<evidence type="ECO:0000256" key="2">
    <source>
        <dbReference type="ARBA" id="ARBA00022448"/>
    </source>
</evidence>
<dbReference type="Proteomes" id="UP000198728">
    <property type="component" value="Unassembled WGS sequence"/>
</dbReference>
<gene>
    <name evidence="11" type="ORF">SAMN04488094_101176</name>
</gene>
<evidence type="ECO:0000256" key="5">
    <source>
        <dbReference type="ARBA" id="ARBA00022692"/>
    </source>
</evidence>
<evidence type="ECO:0000313" key="11">
    <source>
        <dbReference type="EMBL" id="SFB73225.1"/>
    </source>
</evidence>
<protein>
    <recommendedName>
        <fullName evidence="9">TRAP transporter small permease protein</fullName>
    </recommendedName>
</protein>
<evidence type="ECO:0000313" key="12">
    <source>
        <dbReference type="Proteomes" id="UP000198728"/>
    </source>
</evidence>
<comment type="similarity">
    <text evidence="8 9">Belongs to the TRAP transporter small permease family.</text>
</comment>
<dbReference type="InterPro" id="IPR007387">
    <property type="entry name" value="TRAP_DctQ"/>
</dbReference>
<dbReference type="PANTHER" id="PTHR35011">
    <property type="entry name" value="2,3-DIKETO-L-GULONATE TRAP TRANSPORTER SMALL PERMEASE PROTEIN YIAM"/>
    <property type="match status" value="1"/>
</dbReference>
<sequence length="172" mass="19724">MPRAIKAYVRVADRLADYTGYLAMYLIFVMIAVLLLDAVTRNLLHIPLHWCVEFAQFTLAAYYFLGGPMTLKNDDHVRMDLFYSSFSRWGKHRMDLATLPFLLVYLVVMLIGSSSSLIYAIETNEKRFSMWNPSVIPIKALMLVCIVLMILQTISLIFKHVEALRARKAAAE</sequence>
<evidence type="ECO:0000256" key="1">
    <source>
        <dbReference type="ARBA" id="ARBA00004429"/>
    </source>
</evidence>
<comment type="subunit">
    <text evidence="9">The complex comprises the extracytoplasmic solute receptor protein and the two transmembrane proteins.</text>
</comment>
<comment type="subcellular location">
    <subcellularLocation>
        <location evidence="1 9">Cell inner membrane</location>
        <topology evidence="1 9">Multi-pass membrane protein</topology>
    </subcellularLocation>
</comment>
<evidence type="ECO:0000256" key="8">
    <source>
        <dbReference type="ARBA" id="ARBA00038436"/>
    </source>
</evidence>
<keyword evidence="5 9" id="KW-0812">Transmembrane</keyword>
<evidence type="ECO:0000259" key="10">
    <source>
        <dbReference type="Pfam" id="PF04290"/>
    </source>
</evidence>
<keyword evidence="3" id="KW-1003">Cell membrane</keyword>
<dbReference type="GO" id="GO:0022857">
    <property type="term" value="F:transmembrane transporter activity"/>
    <property type="evidence" value="ECO:0007669"/>
    <property type="project" value="UniProtKB-UniRule"/>
</dbReference>
<dbReference type="PANTHER" id="PTHR35011:SF4">
    <property type="entry name" value="SLL1102 PROTEIN"/>
    <property type="match status" value="1"/>
</dbReference>
<evidence type="ECO:0000256" key="9">
    <source>
        <dbReference type="RuleBase" id="RU369079"/>
    </source>
</evidence>
<comment type="function">
    <text evidence="9">Part of the tripartite ATP-independent periplasmic (TRAP) transport system.</text>
</comment>
<evidence type="ECO:0000256" key="6">
    <source>
        <dbReference type="ARBA" id="ARBA00022989"/>
    </source>
</evidence>
<dbReference type="Pfam" id="PF04290">
    <property type="entry name" value="DctQ"/>
    <property type="match status" value="1"/>
</dbReference>
<keyword evidence="4 9" id="KW-0997">Cell inner membrane</keyword>
<accession>A0A1I1DE52</accession>
<dbReference type="STRING" id="441112.SAMN04488094_101176"/>
<feature type="transmembrane region" description="Helical" evidence="9">
    <location>
        <begin position="46"/>
        <end position="65"/>
    </location>
</feature>
<keyword evidence="12" id="KW-1185">Reference proteome</keyword>
<reference evidence="11 12" key="1">
    <citation type="submission" date="2016-10" db="EMBL/GenBank/DDBJ databases">
        <authorList>
            <person name="de Groot N.N."/>
        </authorList>
    </citation>
    <scope>NUCLEOTIDE SEQUENCE [LARGE SCALE GENOMIC DNA]</scope>
    <source>
        <strain evidence="11 12">DSM 19548</strain>
    </source>
</reference>
<evidence type="ECO:0000256" key="7">
    <source>
        <dbReference type="ARBA" id="ARBA00023136"/>
    </source>
</evidence>
<dbReference type="GO" id="GO:0005886">
    <property type="term" value="C:plasma membrane"/>
    <property type="evidence" value="ECO:0007669"/>
    <property type="project" value="UniProtKB-SubCell"/>
</dbReference>
<dbReference type="InterPro" id="IPR055348">
    <property type="entry name" value="DctQ"/>
</dbReference>
<name>A0A1I1DE52_9RHOB</name>
<feature type="transmembrane region" description="Helical" evidence="9">
    <location>
        <begin position="140"/>
        <end position="158"/>
    </location>
</feature>
<proteinExistence type="inferred from homology"/>
<dbReference type="OrthoDB" id="9794346at2"/>
<evidence type="ECO:0000256" key="4">
    <source>
        <dbReference type="ARBA" id="ARBA00022519"/>
    </source>
</evidence>
<feature type="transmembrane region" description="Helical" evidence="9">
    <location>
        <begin position="21"/>
        <end position="40"/>
    </location>
</feature>
<dbReference type="RefSeq" id="WP_093358546.1">
    <property type="nucleotide sequence ID" value="NZ_FOLG01000001.1"/>
</dbReference>
<keyword evidence="7 9" id="KW-0472">Membrane</keyword>
<keyword evidence="2 9" id="KW-0813">Transport</keyword>
<keyword evidence="6 9" id="KW-1133">Transmembrane helix</keyword>
<dbReference type="EMBL" id="FOLG01000001">
    <property type="protein sequence ID" value="SFB73225.1"/>
    <property type="molecule type" value="Genomic_DNA"/>
</dbReference>
<dbReference type="AlphaFoldDB" id="A0A1I1DE52"/>
<feature type="domain" description="Tripartite ATP-independent periplasmic transporters DctQ component" evidence="10">
    <location>
        <begin position="30"/>
        <end position="161"/>
    </location>
</feature>
<organism evidence="11 12">
    <name type="scientific">Tropicimonas isoalkanivorans</name>
    <dbReference type="NCBI Taxonomy" id="441112"/>
    <lineage>
        <taxon>Bacteria</taxon>
        <taxon>Pseudomonadati</taxon>
        <taxon>Pseudomonadota</taxon>
        <taxon>Alphaproteobacteria</taxon>
        <taxon>Rhodobacterales</taxon>
        <taxon>Roseobacteraceae</taxon>
        <taxon>Tropicimonas</taxon>
    </lineage>
</organism>
<feature type="transmembrane region" description="Helical" evidence="9">
    <location>
        <begin position="96"/>
        <end position="120"/>
    </location>
</feature>